<dbReference type="AlphaFoldDB" id="A0A8H2M928"/>
<keyword evidence="3" id="KW-1185">Reference proteome</keyword>
<organism evidence="2 3">
    <name type="scientific">Urinicoccus massiliensis</name>
    <dbReference type="NCBI Taxonomy" id="1723382"/>
    <lineage>
        <taxon>Bacteria</taxon>
        <taxon>Bacillati</taxon>
        <taxon>Bacillota</taxon>
        <taxon>Tissierellia</taxon>
        <taxon>Tissierellales</taxon>
        <taxon>Peptoniphilaceae</taxon>
        <taxon>Urinicoccus</taxon>
    </lineage>
</organism>
<comment type="caution">
    <text evidence="2">The sequence shown here is derived from an EMBL/GenBank/DDBJ whole genome shotgun (WGS) entry which is preliminary data.</text>
</comment>
<name>A0A8H2M928_9FIRM</name>
<evidence type="ECO:0000313" key="3">
    <source>
        <dbReference type="Proteomes" id="UP000377798"/>
    </source>
</evidence>
<feature type="transmembrane region" description="Helical" evidence="1">
    <location>
        <begin position="230"/>
        <end position="250"/>
    </location>
</feature>
<feature type="transmembrane region" description="Helical" evidence="1">
    <location>
        <begin position="122"/>
        <end position="144"/>
    </location>
</feature>
<keyword evidence="1" id="KW-0472">Membrane</keyword>
<evidence type="ECO:0000313" key="2">
    <source>
        <dbReference type="EMBL" id="VFB16530.1"/>
    </source>
</evidence>
<reference evidence="2 3" key="1">
    <citation type="submission" date="2019-02" db="EMBL/GenBank/DDBJ databases">
        <authorList>
            <consortium name="Pathogen Informatics"/>
        </authorList>
    </citation>
    <scope>NUCLEOTIDE SEQUENCE [LARGE SCALE GENOMIC DNA]</scope>
    <source>
        <strain evidence="2 3">3012STDY7089603</strain>
    </source>
</reference>
<evidence type="ECO:0000256" key="1">
    <source>
        <dbReference type="SAM" id="Phobius"/>
    </source>
</evidence>
<dbReference type="InterPro" id="IPR021359">
    <property type="entry name" value="DUF2812"/>
</dbReference>
<keyword evidence="1" id="KW-0812">Transmembrane</keyword>
<protein>
    <submittedName>
        <fullName evidence="2">Protein of uncharacterized function (DUF2812)</fullName>
    </submittedName>
</protein>
<dbReference type="Proteomes" id="UP000377798">
    <property type="component" value="Unassembled WGS sequence"/>
</dbReference>
<feature type="transmembrane region" description="Helical" evidence="1">
    <location>
        <begin position="266"/>
        <end position="287"/>
    </location>
</feature>
<accession>A0A8H2M928</accession>
<keyword evidence="1" id="KW-1133">Transmembrane helix</keyword>
<gene>
    <name evidence="2" type="ORF">NCTC13150_01079</name>
</gene>
<proteinExistence type="predicted"/>
<feature type="transmembrane region" description="Helical" evidence="1">
    <location>
        <begin position="202"/>
        <end position="224"/>
    </location>
</feature>
<dbReference type="RefSeq" id="WP_131749162.1">
    <property type="nucleotide sequence ID" value="NZ_CAACYI010000001.1"/>
</dbReference>
<dbReference type="Pfam" id="PF11193">
    <property type="entry name" value="DUF2812"/>
    <property type="match status" value="1"/>
</dbReference>
<dbReference type="EMBL" id="CAACYI010000001">
    <property type="protein sequence ID" value="VFB16530.1"/>
    <property type="molecule type" value="Genomic_DNA"/>
</dbReference>
<feature type="transmembrane region" description="Helical" evidence="1">
    <location>
        <begin position="156"/>
        <end position="178"/>
    </location>
</feature>
<sequence length="414" mass="47418">MFKLRYLTYTDFGLVEKWYEDMAKKGWQIEKIILPFIHKFKRAEPEEVRYKISLAPNEGSFSAFSKEELEDFDQMAGGLGWHLVDRTFNLNLYRLDPGSPDSLYNDGMEEIQVLNKGVKGELLSISLSTLILGILHLLISSGFFSSEIYYSNYPIFMTPASMLLFIFCLLSLGDHIYFRRRNKQARDLGDLKFSRLSFSRPFVFLVFISFVLVLVAIGSTFLIPGEASNGLVVLLSLLPTLFILGTVYFFRKKVKTMNIKKGNKKLILFGLILLMILATNAFNFFLVNHLPGQSQRQEENLGNFSKKMGRRSFLTKSHAYYSSKDQDLEVDKTVAKSRGLAEDLFARIVKNARNHPYRGAYVKDLSKSYPYDKTYSLAKEDDYVILHHDVVLEVNGDLTDDQVQKELGKILGVD</sequence>